<evidence type="ECO:0000313" key="4">
    <source>
        <dbReference type="Proteomes" id="UP001189429"/>
    </source>
</evidence>
<protein>
    <recommendedName>
        <fullName evidence="2">RRM domain-containing protein</fullName>
    </recommendedName>
</protein>
<dbReference type="SUPFAM" id="SSF54928">
    <property type="entry name" value="RNA-binding domain, RBD"/>
    <property type="match status" value="1"/>
</dbReference>
<dbReference type="SMART" id="SM00360">
    <property type="entry name" value="RRM"/>
    <property type="match status" value="1"/>
</dbReference>
<dbReference type="Proteomes" id="UP001189429">
    <property type="component" value="Unassembled WGS sequence"/>
</dbReference>
<keyword evidence="1" id="KW-0694">RNA-binding</keyword>
<organism evidence="3 4">
    <name type="scientific">Prorocentrum cordatum</name>
    <dbReference type="NCBI Taxonomy" id="2364126"/>
    <lineage>
        <taxon>Eukaryota</taxon>
        <taxon>Sar</taxon>
        <taxon>Alveolata</taxon>
        <taxon>Dinophyceae</taxon>
        <taxon>Prorocentrales</taxon>
        <taxon>Prorocentraceae</taxon>
        <taxon>Prorocentrum</taxon>
    </lineage>
</organism>
<comment type="caution">
    <text evidence="3">The sequence shown here is derived from an EMBL/GenBank/DDBJ whole genome shotgun (WGS) entry which is preliminary data.</text>
</comment>
<gene>
    <name evidence="3" type="ORF">PCOR1329_LOCUS30365</name>
</gene>
<feature type="non-terminal residue" evidence="3">
    <location>
        <position position="1"/>
    </location>
</feature>
<reference evidence="3" key="1">
    <citation type="submission" date="2023-10" db="EMBL/GenBank/DDBJ databases">
        <authorList>
            <person name="Chen Y."/>
            <person name="Shah S."/>
            <person name="Dougan E. K."/>
            <person name="Thang M."/>
            <person name="Chan C."/>
        </authorList>
    </citation>
    <scope>NUCLEOTIDE SEQUENCE [LARGE SCALE GENOMIC DNA]</scope>
</reference>
<keyword evidence="4" id="KW-1185">Reference proteome</keyword>
<dbReference type="Gene3D" id="4.10.1060.10">
    <property type="entry name" value="Zinc finger, RanBP2-type"/>
    <property type="match status" value="1"/>
</dbReference>
<dbReference type="CDD" id="cd00590">
    <property type="entry name" value="RRM_SF"/>
    <property type="match status" value="1"/>
</dbReference>
<feature type="domain" description="RRM" evidence="2">
    <location>
        <begin position="46"/>
        <end position="119"/>
    </location>
</feature>
<dbReference type="InterPro" id="IPR000504">
    <property type="entry name" value="RRM_dom"/>
</dbReference>
<evidence type="ECO:0000256" key="1">
    <source>
        <dbReference type="PROSITE-ProRule" id="PRU00176"/>
    </source>
</evidence>
<feature type="non-terminal residue" evidence="3">
    <location>
        <position position="120"/>
    </location>
</feature>
<dbReference type="InterPro" id="IPR035979">
    <property type="entry name" value="RBD_domain_sf"/>
</dbReference>
<dbReference type="PROSITE" id="PS50102">
    <property type="entry name" value="RRM"/>
    <property type="match status" value="1"/>
</dbReference>
<dbReference type="EMBL" id="CAUYUJ010011652">
    <property type="protein sequence ID" value="CAK0832312.1"/>
    <property type="molecule type" value="Genomic_DNA"/>
</dbReference>
<proteinExistence type="predicted"/>
<dbReference type="Gene3D" id="3.30.70.330">
    <property type="match status" value="1"/>
</dbReference>
<accession>A0ABN9SKL0</accession>
<name>A0ABN9SKL0_9DINO</name>
<sequence>PGCGDLQFARNTQCRKCGTPNPVGGGGGGAAFGGGGGPAGIPDNRAAVYIKGLPEGTDMEMFKRVISEYGSIKDCKMVGASTAYVHFGDISEADWVVKNLDGNIPEGLECAVKVSFASGR</sequence>
<evidence type="ECO:0000259" key="2">
    <source>
        <dbReference type="PROSITE" id="PS50102"/>
    </source>
</evidence>
<evidence type="ECO:0000313" key="3">
    <source>
        <dbReference type="EMBL" id="CAK0832312.1"/>
    </source>
</evidence>
<dbReference type="InterPro" id="IPR012677">
    <property type="entry name" value="Nucleotide-bd_a/b_plait_sf"/>
</dbReference>
<dbReference type="Pfam" id="PF00076">
    <property type="entry name" value="RRM_1"/>
    <property type="match status" value="1"/>
</dbReference>